<dbReference type="GO" id="GO:0005634">
    <property type="term" value="C:nucleus"/>
    <property type="evidence" value="ECO:0007669"/>
    <property type="project" value="UniProtKB-SubCell"/>
</dbReference>
<organism evidence="11 12">
    <name type="scientific">Tripterygium wilfordii</name>
    <name type="common">Thunder God vine</name>
    <dbReference type="NCBI Taxonomy" id="458696"/>
    <lineage>
        <taxon>Eukaryota</taxon>
        <taxon>Viridiplantae</taxon>
        <taxon>Streptophyta</taxon>
        <taxon>Embryophyta</taxon>
        <taxon>Tracheophyta</taxon>
        <taxon>Spermatophyta</taxon>
        <taxon>Magnoliopsida</taxon>
        <taxon>eudicotyledons</taxon>
        <taxon>Gunneridae</taxon>
        <taxon>Pentapetalae</taxon>
        <taxon>rosids</taxon>
        <taxon>fabids</taxon>
        <taxon>Celastrales</taxon>
        <taxon>Celastraceae</taxon>
        <taxon>Tripterygium</taxon>
    </lineage>
</organism>
<evidence type="ECO:0000256" key="7">
    <source>
        <dbReference type="ARBA" id="ARBA00023242"/>
    </source>
</evidence>
<dbReference type="FunCoup" id="A0A7J7DZE6">
    <property type="interactions" value="308"/>
</dbReference>
<keyword evidence="3" id="KW-0805">Transcription regulation</keyword>
<evidence type="ECO:0000256" key="1">
    <source>
        <dbReference type="ARBA" id="ARBA00004123"/>
    </source>
</evidence>
<accession>A0A7J7DZE6</accession>
<feature type="region of interest" description="Disordered" evidence="9">
    <location>
        <begin position="207"/>
        <end position="242"/>
    </location>
</feature>
<dbReference type="InterPro" id="IPR006563">
    <property type="entry name" value="POX_dom"/>
</dbReference>
<feature type="DNA-binding region" description="Homeobox" evidence="8">
    <location>
        <begin position="364"/>
        <end position="426"/>
    </location>
</feature>
<keyword evidence="7 8" id="KW-0539">Nucleus</keyword>
<keyword evidence="12" id="KW-1185">Reference proteome</keyword>
<dbReference type="InParanoid" id="A0A7J7DZE6"/>
<name>A0A7J7DZE6_TRIWF</name>
<evidence type="ECO:0000313" key="12">
    <source>
        <dbReference type="Proteomes" id="UP000593562"/>
    </source>
</evidence>
<sequence>MTTYFYGNPEIQAATPSPEGIQTLYLMNPNYLSYSDTPPPPPPQQTSNILFFNPPPNALNPTSISHAPPQSHHLPGIPLPSVYSDDPSRPSSHHGIGILNFQNNMWGQNSAGIGSTVVSVGGQDVRSQTQQGLSLSLSSRQRSIGGEHEIQHHGHAGGGADMRVSRELSPPSVSVASNGVFGSKYLRVVQELLDEVVNIGSEPTKVGNKEKMKMSKESVAQDGSAGAGGTGSDWNSKRAQELTTAQRQELQIKKAKLVGMIDEVDQRYRHYHNQMQLVVSSFEQAAGLGSAKSYTALALQTISKQFRCLKDAISSQIKATNESLGDQDCSGVKIIEGSSRLKYVDHHLRQQRAIQQLEMMQHNPWRPRRGLPERAVSVLRAWLFEHFLHPYPKDSDKVILAKQAGLTRGQVSNWFINARVRLWKPMIEEMYVEETKEQDKNGSADHASASNNEQHKSILGTKARQSEAPPEKLKNQQNPNSSSPTEFSNSTISTSHIGGSLQPQQGFNIIRSAELDGTTQLSTLKKRKGNDIMLQNSPISILSMENKDSSYSLVTNANDDGGGGFGAYFSPEQLGPRFKGNGNVSLTLGLSENNLSSFSASQHNFMSGQNIQLGRLDTGIANATDFFGINNNAQNSHSSTPGLEGIEAQNRKRFVAQLLPDFVA</sequence>
<evidence type="ECO:0000256" key="4">
    <source>
        <dbReference type="ARBA" id="ARBA00023125"/>
    </source>
</evidence>
<feature type="domain" description="Homeobox" evidence="10">
    <location>
        <begin position="362"/>
        <end position="425"/>
    </location>
</feature>
<dbReference type="AlphaFoldDB" id="A0A7J7DZE6"/>
<evidence type="ECO:0000256" key="9">
    <source>
        <dbReference type="SAM" id="MobiDB-lite"/>
    </source>
</evidence>
<dbReference type="FunFam" id="1.10.10.60:FF:000117">
    <property type="entry name" value="BEL1-like homeodomain protein 9"/>
    <property type="match status" value="1"/>
</dbReference>
<dbReference type="PROSITE" id="PS50071">
    <property type="entry name" value="HOMEOBOX_2"/>
    <property type="match status" value="1"/>
</dbReference>
<comment type="similarity">
    <text evidence="2">Belongs to the TALE/BELL homeobox family.</text>
</comment>
<dbReference type="InterPro" id="IPR001356">
    <property type="entry name" value="HD"/>
</dbReference>
<feature type="compositionally biased region" description="Basic and acidic residues" evidence="9">
    <location>
        <begin position="434"/>
        <end position="443"/>
    </location>
</feature>
<protein>
    <recommendedName>
        <fullName evidence="10">Homeobox domain-containing protein</fullName>
    </recommendedName>
</protein>
<gene>
    <name evidence="11" type="ORF">HS088_TW02G00704</name>
</gene>
<dbReference type="InterPro" id="IPR008422">
    <property type="entry name" value="KN_HD"/>
</dbReference>
<reference evidence="11 12" key="1">
    <citation type="journal article" date="2020" name="Nat. Commun.">
        <title>Genome of Tripterygium wilfordii and identification of cytochrome P450 involved in triptolide biosynthesis.</title>
        <authorList>
            <person name="Tu L."/>
            <person name="Su P."/>
            <person name="Zhang Z."/>
            <person name="Gao L."/>
            <person name="Wang J."/>
            <person name="Hu T."/>
            <person name="Zhou J."/>
            <person name="Zhang Y."/>
            <person name="Zhao Y."/>
            <person name="Liu Y."/>
            <person name="Song Y."/>
            <person name="Tong Y."/>
            <person name="Lu Y."/>
            <person name="Yang J."/>
            <person name="Xu C."/>
            <person name="Jia M."/>
            <person name="Peters R.J."/>
            <person name="Huang L."/>
            <person name="Gao W."/>
        </authorList>
    </citation>
    <scope>NUCLEOTIDE SEQUENCE [LARGE SCALE GENOMIC DNA]</scope>
    <source>
        <strain evidence="12">cv. XIE 37</strain>
        <tissue evidence="11">Leaf</tissue>
    </source>
</reference>
<feature type="compositionally biased region" description="Polar residues" evidence="9">
    <location>
        <begin position="475"/>
        <end position="500"/>
    </location>
</feature>
<dbReference type="InterPro" id="IPR050224">
    <property type="entry name" value="TALE_homeobox"/>
</dbReference>
<comment type="subcellular location">
    <subcellularLocation>
        <location evidence="1 8">Nucleus</location>
    </subcellularLocation>
</comment>
<evidence type="ECO:0000313" key="11">
    <source>
        <dbReference type="EMBL" id="KAF5751687.1"/>
    </source>
</evidence>
<dbReference type="SMART" id="SM00574">
    <property type="entry name" value="POX"/>
    <property type="match status" value="1"/>
</dbReference>
<evidence type="ECO:0000259" key="10">
    <source>
        <dbReference type="PROSITE" id="PS50071"/>
    </source>
</evidence>
<dbReference type="GO" id="GO:0006355">
    <property type="term" value="P:regulation of DNA-templated transcription"/>
    <property type="evidence" value="ECO:0007669"/>
    <property type="project" value="InterPro"/>
</dbReference>
<evidence type="ECO:0000256" key="2">
    <source>
        <dbReference type="ARBA" id="ARBA00006454"/>
    </source>
</evidence>
<evidence type="ECO:0000256" key="8">
    <source>
        <dbReference type="PROSITE-ProRule" id="PRU00108"/>
    </source>
</evidence>
<dbReference type="Pfam" id="PF05920">
    <property type="entry name" value="Homeobox_KN"/>
    <property type="match status" value="1"/>
</dbReference>
<proteinExistence type="inferred from homology"/>
<evidence type="ECO:0000256" key="5">
    <source>
        <dbReference type="ARBA" id="ARBA00023155"/>
    </source>
</evidence>
<evidence type="ECO:0000256" key="3">
    <source>
        <dbReference type="ARBA" id="ARBA00023015"/>
    </source>
</evidence>
<dbReference type="GO" id="GO:0003677">
    <property type="term" value="F:DNA binding"/>
    <property type="evidence" value="ECO:0007669"/>
    <property type="project" value="UniProtKB-UniRule"/>
</dbReference>
<feature type="compositionally biased region" description="Basic and acidic residues" evidence="9">
    <location>
        <begin position="207"/>
        <end position="216"/>
    </location>
</feature>
<keyword evidence="5 8" id="KW-0371">Homeobox</keyword>
<dbReference type="Gene3D" id="1.10.10.60">
    <property type="entry name" value="Homeodomain-like"/>
    <property type="match status" value="1"/>
</dbReference>
<dbReference type="Pfam" id="PF07526">
    <property type="entry name" value="POX"/>
    <property type="match status" value="1"/>
</dbReference>
<evidence type="ECO:0000256" key="6">
    <source>
        <dbReference type="ARBA" id="ARBA00023163"/>
    </source>
</evidence>
<dbReference type="PANTHER" id="PTHR11850">
    <property type="entry name" value="HOMEOBOX PROTEIN TRANSCRIPTION FACTORS"/>
    <property type="match status" value="1"/>
</dbReference>
<dbReference type="Proteomes" id="UP000593562">
    <property type="component" value="Unassembled WGS sequence"/>
</dbReference>
<feature type="region of interest" description="Disordered" evidence="9">
    <location>
        <begin position="434"/>
        <end position="500"/>
    </location>
</feature>
<dbReference type="EMBL" id="JAAARO010000002">
    <property type="protein sequence ID" value="KAF5751687.1"/>
    <property type="molecule type" value="Genomic_DNA"/>
</dbReference>
<dbReference type="InterPro" id="IPR009057">
    <property type="entry name" value="Homeodomain-like_sf"/>
</dbReference>
<keyword evidence="6" id="KW-0804">Transcription</keyword>
<dbReference type="OrthoDB" id="10056939at2759"/>
<comment type="caution">
    <text evidence="11">The sequence shown here is derived from an EMBL/GenBank/DDBJ whole genome shotgun (WGS) entry which is preliminary data.</text>
</comment>
<dbReference type="CDD" id="cd00086">
    <property type="entry name" value="homeodomain"/>
    <property type="match status" value="1"/>
</dbReference>
<dbReference type="SMART" id="SM00389">
    <property type="entry name" value="HOX"/>
    <property type="match status" value="1"/>
</dbReference>
<dbReference type="SUPFAM" id="SSF46689">
    <property type="entry name" value="Homeodomain-like"/>
    <property type="match status" value="1"/>
</dbReference>
<keyword evidence="4 8" id="KW-0238">DNA-binding</keyword>